<dbReference type="InterPro" id="IPR012347">
    <property type="entry name" value="Ferritin-like"/>
</dbReference>
<dbReference type="Proteomes" id="UP000602745">
    <property type="component" value="Unassembled WGS sequence"/>
</dbReference>
<dbReference type="PANTHER" id="PTHR38593">
    <property type="entry name" value="BLR2558 PROTEIN"/>
    <property type="match status" value="1"/>
</dbReference>
<evidence type="ECO:0000256" key="1">
    <source>
        <dbReference type="SAM" id="SignalP"/>
    </source>
</evidence>
<protein>
    <recommendedName>
        <fullName evidence="2">DUF4142 domain-containing protein</fullName>
    </recommendedName>
</protein>
<organism evidence="3 4">
    <name type="scientific">Agaricicola taiwanensis</name>
    <dbReference type="NCBI Taxonomy" id="591372"/>
    <lineage>
        <taxon>Bacteria</taxon>
        <taxon>Pseudomonadati</taxon>
        <taxon>Pseudomonadota</taxon>
        <taxon>Alphaproteobacteria</taxon>
        <taxon>Rhodobacterales</taxon>
        <taxon>Paracoccaceae</taxon>
        <taxon>Agaricicola</taxon>
    </lineage>
</organism>
<dbReference type="EMBL" id="BMCP01000002">
    <property type="protein sequence ID" value="GGE43220.1"/>
    <property type="molecule type" value="Genomic_DNA"/>
</dbReference>
<keyword evidence="1" id="KW-0732">Signal</keyword>
<sequence>MIYKSLLAGAMMMAAVPAVAQSGGSTSTQAMTGAQFVEVATISNLFEIQSSQAALEKAQTEEVKAFAQQMIDDHTKAANDMKAAVAKAGGDMKMPTALDAEHQKILDDLNAETGDDFDEEYVDAQVDAHEKAVALFTTYSKSGDQPALKDFATKTLPVLQKHYDHIQKMD</sequence>
<comment type="caution">
    <text evidence="3">The sequence shown here is derived from an EMBL/GenBank/DDBJ whole genome shotgun (WGS) entry which is preliminary data.</text>
</comment>
<evidence type="ECO:0000313" key="4">
    <source>
        <dbReference type="Proteomes" id="UP000602745"/>
    </source>
</evidence>
<dbReference type="Gene3D" id="1.20.1260.10">
    <property type="match status" value="1"/>
</dbReference>
<reference evidence="3" key="2">
    <citation type="submission" date="2020-09" db="EMBL/GenBank/DDBJ databases">
        <authorList>
            <person name="Sun Q."/>
            <person name="Sedlacek I."/>
        </authorList>
    </citation>
    <scope>NUCLEOTIDE SEQUENCE</scope>
    <source>
        <strain evidence="3">CCM 7684</strain>
    </source>
</reference>
<evidence type="ECO:0000313" key="3">
    <source>
        <dbReference type="EMBL" id="GGE43220.1"/>
    </source>
</evidence>
<dbReference type="RefSeq" id="WP_188409633.1">
    <property type="nucleotide sequence ID" value="NZ_BMCP01000002.1"/>
</dbReference>
<feature type="domain" description="DUF4142" evidence="2">
    <location>
        <begin position="33"/>
        <end position="169"/>
    </location>
</feature>
<dbReference type="InterPro" id="IPR025419">
    <property type="entry name" value="DUF4142"/>
</dbReference>
<name>A0A8J2YHK0_9RHOB</name>
<dbReference type="Pfam" id="PF13628">
    <property type="entry name" value="DUF4142"/>
    <property type="match status" value="1"/>
</dbReference>
<gene>
    <name evidence="3" type="ORF">GCM10007276_20610</name>
</gene>
<accession>A0A8J2YHK0</accession>
<feature type="signal peptide" evidence="1">
    <location>
        <begin position="1"/>
        <end position="20"/>
    </location>
</feature>
<feature type="chain" id="PRO_5035197133" description="DUF4142 domain-containing protein" evidence="1">
    <location>
        <begin position="21"/>
        <end position="170"/>
    </location>
</feature>
<reference evidence="3" key="1">
    <citation type="journal article" date="2014" name="Int. J. Syst. Evol. Microbiol.">
        <title>Complete genome sequence of Corynebacterium casei LMG S-19264T (=DSM 44701T), isolated from a smear-ripened cheese.</title>
        <authorList>
            <consortium name="US DOE Joint Genome Institute (JGI-PGF)"/>
            <person name="Walter F."/>
            <person name="Albersmeier A."/>
            <person name="Kalinowski J."/>
            <person name="Ruckert C."/>
        </authorList>
    </citation>
    <scope>NUCLEOTIDE SEQUENCE</scope>
    <source>
        <strain evidence="3">CCM 7684</strain>
    </source>
</reference>
<keyword evidence="4" id="KW-1185">Reference proteome</keyword>
<proteinExistence type="predicted"/>
<dbReference type="PANTHER" id="PTHR38593:SF1">
    <property type="entry name" value="BLR2558 PROTEIN"/>
    <property type="match status" value="1"/>
</dbReference>
<evidence type="ECO:0000259" key="2">
    <source>
        <dbReference type="Pfam" id="PF13628"/>
    </source>
</evidence>
<dbReference type="AlphaFoldDB" id="A0A8J2YHK0"/>